<accession>A0A1L3SVQ2</accession>
<dbReference type="InterPro" id="IPR050259">
    <property type="entry name" value="SDR"/>
</dbReference>
<dbReference type="FunFam" id="3.40.50.720:FF:000084">
    <property type="entry name" value="Short-chain dehydrogenase reductase"/>
    <property type="match status" value="1"/>
</dbReference>
<keyword evidence="3" id="KW-1185">Reference proteome</keyword>
<dbReference type="InterPro" id="IPR020904">
    <property type="entry name" value="Sc_DH/Rdtase_CS"/>
</dbReference>
<dbReference type="Proteomes" id="UP000182840">
    <property type="component" value="Chromosome"/>
</dbReference>
<protein>
    <submittedName>
        <fullName evidence="2">Uncharacterized protein</fullName>
    </submittedName>
</protein>
<evidence type="ECO:0000313" key="3">
    <source>
        <dbReference type="Proteomes" id="UP000182840"/>
    </source>
</evidence>
<dbReference type="SUPFAM" id="SSF51735">
    <property type="entry name" value="NAD(P)-binding Rossmann-fold domains"/>
    <property type="match status" value="1"/>
</dbReference>
<dbReference type="PROSITE" id="PS00061">
    <property type="entry name" value="ADH_SHORT"/>
    <property type="match status" value="1"/>
</dbReference>
<dbReference type="Pfam" id="PF13561">
    <property type="entry name" value="adh_short_C2"/>
    <property type="match status" value="1"/>
</dbReference>
<gene>
    <name evidence="2" type="ORF">BSQ44_20630</name>
</gene>
<dbReference type="GO" id="GO:0032787">
    <property type="term" value="P:monocarboxylic acid metabolic process"/>
    <property type="evidence" value="ECO:0007669"/>
    <property type="project" value="UniProtKB-ARBA"/>
</dbReference>
<dbReference type="CDD" id="cd05233">
    <property type="entry name" value="SDR_c"/>
    <property type="match status" value="1"/>
</dbReference>
<dbReference type="InterPro" id="IPR002347">
    <property type="entry name" value="SDR_fam"/>
</dbReference>
<reference evidence="3" key="1">
    <citation type="submission" date="2016-11" db="EMBL/GenBank/DDBJ databases">
        <title>Mesorhizobium oceanicum sp. nov., isolated from deep seawater in South China Sea.</title>
        <authorList>
            <person name="Fu G.-Y."/>
        </authorList>
    </citation>
    <scope>NUCLEOTIDE SEQUENCE [LARGE SCALE GENOMIC DNA]</scope>
    <source>
        <strain evidence="3">B7</strain>
    </source>
</reference>
<dbReference type="PRINTS" id="PR00081">
    <property type="entry name" value="GDHRDH"/>
</dbReference>
<sequence>MPELLLQGQIVIVTAAGGGAGAVIAATLAGAGAQVFACDVNAQGLDVLASRNPAIHTIPADVGDEAAIEDIVRRAGGRIDLLVNNVGIAGPTANAEDITLQDWNESIRVNLTSHFLFARAVIPGMKSQRSGLILNISSGSAKVGLPLRLPYVVTKGAVLSLTKNLARELGPHGIRVNAILPGAIRGDRINRVIDAKASALGVDRNEYERQLLRYVSLRTMVEPEDIAAMIAFLASPAGARISGQMIGVDGNVEWEE</sequence>
<dbReference type="InterPro" id="IPR036291">
    <property type="entry name" value="NAD(P)-bd_dom_sf"/>
</dbReference>
<comment type="similarity">
    <text evidence="1">Belongs to the short-chain dehydrogenases/reductases (SDR) family.</text>
</comment>
<evidence type="ECO:0000256" key="1">
    <source>
        <dbReference type="ARBA" id="ARBA00006484"/>
    </source>
</evidence>
<dbReference type="AlphaFoldDB" id="A0A1L3SVQ2"/>
<dbReference type="Gene3D" id="3.40.50.720">
    <property type="entry name" value="NAD(P)-binding Rossmann-like Domain"/>
    <property type="match status" value="1"/>
</dbReference>
<evidence type="ECO:0000313" key="2">
    <source>
        <dbReference type="EMBL" id="APH73507.1"/>
    </source>
</evidence>
<dbReference type="STRING" id="1670800.BSQ44_20630"/>
<dbReference type="EMBL" id="CP018171">
    <property type="protein sequence ID" value="APH73507.1"/>
    <property type="molecule type" value="Genomic_DNA"/>
</dbReference>
<dbReference type="PRINTS" id="PR00080">
    <property type="entry name" value="SDRFAMILY"/>
</dbReference>
<proteinExistence type="inferred from homology"/>
<dbReference type="PANTHER" id="PTHR42879">
    <property type="entry name" value="3-OXOACYL-(ACYL-CARRIER-PROTEIN) REDUCTASE"/>
    <property type="match status" value="1"/>
</dbReference>
<name>A0A1L3SVQ2_9HYPH</name>
<dbReference type="KEGG" id="meso:BSQ44_20630"/>
<organism evidence="2 3">
    <name type="scientific">Aquibium oceanicum</name>
    <dbReference type="NCBI Taxonomy" id="1670800"/>
    <lineage>
        <taxon>Bacteria</taxon>
        <taxon>Pseudomonadati</taxon>
        <taxon>Pseudomonadota</taxon>
        <taxon>Alphaproteobacteria</taxon>
        <taxon>Hyphomicrobiales</taxon>
        <taxon>Phyllobacteriaceae</taxon>
        <taxon>Aquibium</taxon>
    </lineage>
</organism>